<feature type="domain" description="Tubulin-folding cofactor D C-terminal" evidence="2">
    <location>
        <begin position="900"/>
        <end position="1091"/>
    </location>
</feature>
<dbReference type="GO" id="GO:0005096">
    <property type="term" value="F:GTPase activator activity"/>
    <property type="evidence" value="ECO:0007669"/>
    <property type="project" value="InterPro"/>
</dbReference>
<dbReference type="SUPFAM" id="SSF48371">
    <property type="entry name" value="ARM repeat"/>
    <property type="match status" value="1"/>
</dbReference>
<comment type="caution">
    <text evidence="4">The sequence shown here is derived from an EMBL/GenBank/DDBJ whole genome shotgun (WGS) entry which is preliminary data.</text>
</comment>
<dbReference type="Proteomes" id="UP001164286">
    <property type="component" value="Unassembled WGS sequence"/>
</dbReference>
<dbReference type="GO" id="GO:0007021">
    <property type="term" value="P:tubulin complex assembly"/>
    <property type="evidence" value="ECO:0007669"/>
    <property type="project" value="InterPro"/>
</dbReference>
<organism evidence="4 5">
    <name type="scientific">Dioszegia hungarica</name>
    <dbReference type="NCBI Taxonomy" id="4972"/>
    <lineage>
        <taxon>Eukaryota</taxon>
        <taxon>Fungi</taxon>
        <taxon>Dikarya</taxon>
        <taxon>Basidiomycota</taxon>
        <taxon>Agaricomycotina</taxon>
        <taxon>Tremellomycetes</taxon>
        <taxon>Tremellales</taxon>
        <taxon>Bulleribasidiaceae</taxon>
        <taxon>Dioszegia</taxon>
    </lineage>
</organism>
<feature type="domain" description="Tubulin-folding cofactor D ARM repeats" evidence="3">
    <location>
        <begin position="342"/>
        <end position="411"/>
    </location>
</feature>
<dbReference type="InterPro" id="IPR022577">
    <property type="entry name" value="TBCD_C"/>
</dbReference>
<dbReference type="AlphaFoldDB" id="A0AA38H7N0"/>
<evidence type="ECO:0000259" key="2">
    <source>
        <dbReference type="Pfam" id="PF12612"/>
    </source>
</evidence>
<dbReference type="PANTHER" id="PTHR12658">
    <property type="entry name" value="BETA-TUBULIN COFACTOR D"/>
    <property type="match status" value="1"/>
</dbReference>
<dbReference type="InterPro" id="IPR016024">
    <property type="entry name" value="ARM-type_fold"/>
</dbReference>
<dbReference type="GO" id="GO:0048487">
    <property type="term" value="F:beta-tubulin binding"/>
    <property type="evidence" value="ECO:0007669"/>
    <property type="project" value="InterPro"/>
</dbReference>
<dbReference type="EMBL" id="JAKWFO010000005">
    <property type="protein sequence ID" value="KAI9635753.1"/>
    <property type="molecule type" value="Genomic_DNA"/>
</dbReference>
<evidence type="ECO:0000313" key="5">
    <source>
        <dbReference type="Proteomes" id="UP001164286"/>
    </source>
</evidence>
<keyword evidence="5" id="KW-1185">Reference proteome</keyword>
<dbReference type="Gene3D" id="1.25.10.10">
    <property type="entry name" value="Leucine-rich Repeat Variant"/>
    <property type="match status" value="2"/>
</dbReference>
<dbReference type="Pfam" id="PF12612">
    <property type="entry name" value="TFCD_C"/>
    <property type="match status" value="1"/>
</dbReference>
<gene>
    <name evidence="4" type="ORF">MKK02DRAFT_44453</name>
</gene>
<dbReference type="GO" id="GO:0007023">
    <property type="term" value="P:post-chaperonin tubulin folding pathway"/>
    <property type="evidence" value="ECO:0007669"/>
    <property type="project" value="InterPro"/>
</dbReference>
<feature type="domain" description="Tubulin-folding cofactor D ARM repeats" evidence="3">
    <location>
        <begin position="442"/>
        <end position="560"/>
    </location>
</feature>
<dbReference type="InterPro" id="IPR011989">
    <property type="entry name" value="ARM-like"/>
</dbReference>
<keyword evidence="1" id="KW-0143">Chaperone</keyword>
<dbReference type="Pfam" id="PF25767">
    <property type="entry name" value="ARM_TBCD_2nd"/>
    <property type="match status" value="2"/>
</dbReference>
<sequence>MSATLADAEDPTYTHFAHKDAFFGLLSDFLALDVSRAPARGEDENEEALVKDLGAILDHYLPLPGLLDPHIDQIIPPLMDALAKQVIALAQDTELPNPSRLNRLGRVINWVVKVRGWKAVVQHFPSTISYLPSLIAILSPPTTPSSSSTPLTAQHPLIAHQDAWETRAVLLLWLALLLTVPFSLSALSAPHPVQASQYGIDAPASALLFSAPTSDLSQRVILLSLPLLQRSGKEGAYAALVLARVFSRTDAVQGLSGFLGWAGAELEEGDREGEANLVASLLELLALLPSMLPLGHLDTLDGFMANTLLPHLRGSRTAASSGLIRKLAIKARGRYWLTKLSQVRESEGEEAIPEGLEEELDDLMTGLADKDTIVRYSSAKYIARLTAVLPEDFASQIVLATINLFQGTEDEPVVETPFGTVLDPGGSAPGGTMGFGGTEGANKGESRWHGVCLAVAEMARRGLVKDEAVGEAVQWVMKALTFDIRRATHSIGSNVRDAAAYVLWSLSRACPPATIAPYAEDMATGMMCAACFDREVGVRRAASAAYQEGVGRLGLYPKGIDVLAKSDFYSVSVRRIAFTIAAPAIAEHAVYRRRMRDHLHNITLRHWDEAMRTLAAVALKDLLKLGDEDGLNDAIEREIKQVPSMDANNVHGGLSALTQIASLLSVTDDRRANIFLALGSIRPAALVSPQAGPIIKQACDVICATLNQAIIKSAGSQAILDKFIEAGMKRRETECQEGVADVYGCLSALRDASREVVKLVGDLKATRAVQKQAAALSLGHIRYDGCQSSLDKSVAALLAQLEDGTKADVETRRYAIRSLADIAVQQNQDGVRLVAAEQLDQLISAITLALADYSTDQRGDVGSWIRIAALNALALIVPDIAQASPAAPGKCPISQNSFDKLMGGIVKLLVEKLEPVRAAAARCWGLLRAAGVSEVWVWPEGKVLDVELKEPYEEAFRYVDQKDWFGRTMPLLRTKYRGELMAGLVLCMGSQIVSVSAMAFEPFHAYLSTQDAAQAGEESLKDTVMRDLGGIMAENLGSNRVFVPCLVTSAKVFRSGLFSDVDASLAGLSKSCTRFISLASRGIDKMKSIDRISASMAVVIAALRLKDAGVRHTAGGNLGVFLKHRFPRIRSMCAEQLYLELSDIQDEVHPELEEVLIGTVWTEDEGFEEAADEVVRLVQQELGQ</sequence>
<evidence type="ECO:0000259" key="3">
    <source>
        <dbReference type="Pfam" id="PF25767"/>
    </source>
</evidence>
<evidence type="ECO:0000313" key="4">
    <source>
        <dbReference type="EMBL" id="KAI9635753.1"/>
    </source>
</evidence>
<dbReference type="Pfam" id="PF23579">
    <property type="entry name" value="ARM_TBCD"/>
    <property type="match status" value="1"/>
</dbReference>
<dbReference type="GeneID" id="77732142"/>
<dbReference type="InterPro" id="IPR033162">
    <property type="entry name" value="TBCD"/>
</dbReference>
<dbReference type="GO" id="GO:0000226">
    <property type="term" value="P:microtubule cytoskeleton organization"/>
    <property type="evidence" value="ECO:0007669"/>
    <property type="project" value="TreeGrafter"/>
</dbReference>
<name>A0AA38H7N0_9TREE</name>
<protein>
    <submittedName>
        <fullName evidence="4">Armadillo-type protein</fullName>
    </submittedName>
</protein>
<dbReference type="InterPro" id="IPR058033">
    <property type="entry name" value="ARM_TBCD_2nd"/>
</dbReference>
<evidence type="ECO:0000256" key="1">
    <source>
        <dbReference type="ARBA" id="ARBA00023186"/>
    </source>
</evidence>
<dbReference type="RefSeq" id="XP_052945530.1">
    <property type="nucleotide sequence ID" value="XM_053092937.1"/>
</dbReference>
<reference evidence="4" key="1">
    <citation type="journal article" date="2022" name="G3 (Bethesda)">
        <title>High quality genome of the basidiomycete yeast Dioszegia hungarica PDD-24b-2 isolated from cloud water.</title>
        <authorList>
            <person name="Jarrige D."/>
            <person name="Haridas S."/>
            <person name="Bleykasten-Grosshans C."/>
            <person name="Joly M."/>
            <person name="Nadalig T."/>
            <person name="Sancelme M."/>
            <person name="Vuilleumier S."/>
            <person name="Grigoriev I.V."/>
            <person name="Amato P."/>
            <person name="Bringel F."/>
        </authorList>
    </citation>
    <scope>NUCLEOTIDE SEQUENCE</scope>
    <source>
        <strain evidence="4">PDD-24b-2</strain>
    </source>
</reference>
<dbReference type="PANTHER" id="PTHR12658:SF0">
    <property type="entry name" value="TUBULIN-SPECIFIC CHAPERONE D"/>
    <property type="match status" value="1"/>
</dbReference>
<accession>A0AA38H7N0</accession>
<proteinExistence type="predicted"/>